<gene>
    <name evidence="2" type="ORF">GCM10009824_05680</name>
</gene>
<dbReference type="RefSeq" id="WP_344223545.1">
    <property type="nucleotide sequence ID" value="NZ_BAAAQA010000003.1"/>
</dbReference>
<dbReference type="Pfam" id="PF18588">
    <property type="entry name" value="WcbI"/>
    <property type="match status" value="1"/>
</dbReference>
<reference evidence="2 3" key="1">
    <citation type="journal article" date="2019" name="Int. J. Syst. Evol. Microbiol.">
        <title>The Global Catalogue of Microorganisms (GCM) 10K type strain sequencing project: providing services to taxonomists for standard genome sequencing and annotation.</title>
        <authorList>
            <consortium name="The Broad Institute Genomics Platform"/>
            <consortium name="The Broad Institute Genome Sequencing Center for Infectious Disease"/>
            <person name="Wu L."/>
            <person name="Ma J."/>
        </authorList>
    </citation>
    <scope>NUCLEOTIDE SEQUENCE [LARGE SCALE GENOMIC DNA]</scope>
    <source>
        <strain evidence="2 3">JCM 15914</strain>
    </source>
</reference>
<sequence length="317" mass="34428">MAEELGFDPHDPGRRAHYGEFYGLADLPDAPIFMVHGNCQAESLRVLLHAAGEGRWHGVRVPPVHELLAEDLPHLTRLLNRCSFVATQPVASGYRGLPLGSDEILALTPADSRAVKYPVMRWTALMPTLAIVRAQGVTDPPIAPYHDLRVLVAAAQGKSSVHLEPVSDEAVRASRDESLHQLRIRQQAHGTVDAASLFEAAGPDAAHVINHPSNQVLMGVAREILERLGEPGEVQDPGRVLLGGIRAPIYASTLHALGYSDDDLEAGPRDHWVIGGEKVSEDDVAAEHLGWYAHFPQVVAAGMKRHERLIGAMKLLD</sequence>
<name>A0ABN2XEP1_9MICC</name>
<organism evidence="2 3">
    <name type="scientific">Kocuria atrinae</name>
    <dbReference type="NCBI Taxonomy" id="592377"/>
    <lineage>
        <taxon>Bacteria</taxon>
        <taxon>Bacillati</taxon>
        <taxon>Actinomycetota</taxon>
        <taxon>Actinomycetes</taxon>
        <taxon>Micrococcales</taxon>
        <taxon>Micrococcaceae</taxon>
        <taxon>Kocuria</taxon>
    </lineage>
</organism>
<evidence type="ECO:0000313" key="2">
    <source>
        <dbReference type="EMBL" id="GAA2110794.1"/>
    </source>
</evidence>
<dbReference type="Gene3D" id="3.40.50.12080">
    <property type="match status" value="1"/>
</dbReference>
<evidence type="ECO:0000259" key="1">
    <source>
        <dbReference type="Pfam" id="PF18588"/>
    </source>
</evidence>
<feature type="domain" description="Polysaccharide biosynthesis enzyme WcbI" evidence="1">
    <location>
        <begin position="33"/>
        <end position="232"/>
    </location>
</feature>
<dbReference type="EMBL" id="BAAAQA010000003">
    <property type="protein sequence ID" value="GAA2110794.1"/>
    <property type="molecule type" value="Genomic_DNA"/>
</dbReference>
<evidence type="ECO:0000313" key="3">
    <source>
        <dbReference type="Proteomes" id="UP001500166"/>
    </source>
</evidence>
<dbReference type="InterPro" id="IPR041307">
    <property type="entry name" value="WcbI"/>
</dbReference>
<proteinExistence type="predicted"/>
<keyword evidence="3" id="KW-1185">Reference proteome</keyword>
<accession>A0ABN2XEP1</accession>
<comment type="caution">
    <text evidence="2">The sequence shown here is derived from an EMBL/GenBank/DDBJ whole genome shotgun (WGS) entry which is preliminary data.</text>
</comment>
<protein>
    <recommendedName>
        <fullName evidence="1">Polysaccharide biosynthesis enzyme WcbI domain-containing protein</fullName>
    </recommendedName>
</protein>
<dbReference type="Proteomes" id="UP001500166">
    <property type="component" value="Unassembled WGS sequence"/>
</dbReference>